<dbReference type="SUPFAM" id="SSF50974">
    <property type="entry name" value="Nitrous oxide reductase, N-terminal domain"/>
    <property type="match status" value="1"/>
</dbReference>
<accession>A0A6A6P2K4</accession>
<keyword evidence="5" id="KW-0677">Repeat</keyword>
<dbReference type="GO" id="GO:0003723">
    <property type="term" value="F:RNA binding"/>
    <property type="evidence" value="ECO:0007669"/>
    <property type="project" value="InterPro"/>
</dbReference>
<name>A0A6A6P2K4_9PEZI</name>
<organism evidence="10 11">
    <name type="scientific">Lineolata rhizophorae</name>
    <dbReference type="NCBI Taxonomy" id="578093"/>
    <lineage>
        <taxon>Eukaryota</taxon>
        <taxon>Fungi</taxon>
        <taxon>Dikarya</taxon>
        <taxon>Ascomycota</taxon>
        <taxon>Pezizomycotina</taxon>
        <taxon>Dothideomycetes</taxon>
        <taxon>Dothideomycetes incertae sedis</taxon>
        <taxon>Lineolatales</taxon>
        <taxon>Lineolataceae</taxon>
        <taxon>Lineolata</taxon>
    </lineage>
</organism>
<evidence type="ECO:0000256" key="2">
    <source>
        <dbReference type="ARBA" id="ARBA00022517"/>
    </source>
</evidence>
<evidence type="ECO:0000256" key="4">
    <source>
        <dbReference type="ARBA" id="ARBA00022574"/>
    </source>
</evidence>
<keyword evidence="3" id="KW-0698">rRNA processing</keyword>
<feature type="compositionally biased region" description="Basic residues" evidence="9">
    <location>
        <begin position="55"/>
        <end position="71"/>
    </location>
</feature>
<evidence type="ECO:0000313" key="11">
    <source>
        <dbReference type="Proteomes" id="UP000799766"/>
    </source>
</evidence>
<evidence type="ECO:0000256" key="5">
    <source>
        <dbReference type="ARBA" id="ARBA00022737"/>
    </source>
</evidence>
<dbReference type="SUPFAM" id="SSF69322">
    <property type="entry name" value="Tricorn protease domain 2"/>
    <property type="match status" value="1"/>
</dbReference>
<feature type="repeat" description="WD" evidence="8">
    <location>
        <begin position="345"/>
        <end position="386"/>
    </location>
</feature>
<dbReference type="Gene3D" id="2.130.10.10">
    <property type="entry name" value="YVTN repeat-like/Quinoprotein amine dehydrogenase"/>
    <property type="match status" value="3"/>
</dbReference>
<sequence length="976" mass="107231">MGARKRKREATDLPEIAEAQKLKRAQRDARLSATITLAHTGTSSEVVVHSNGTPKVKKSKKSKTSGKKEKKNNKESWTISSAFGGRFLDIDPIFTPDERHLMLATANAVHIYSTPSSLRVSSLPMSISGTISACAISASDSKILYVGTSSGRIYEWDWTKGATVGFWEIGVPIGGLATASADGSVDTVYVLERGESCRITAHRLRRGEGASKNEVNVILATRESIHSFVVLGNGEYLVAVSANELHVSRVRNYSAILLREHKANCWTSKSSEGITAMDARLRSPPKSSKSKGSQEDPSLDIATGVVSGAIFFYEDILSKMNGLVSRKKEKERRRIQGSLLAPRIMHWHREAVGAVRWSKDGNYLMSGGRETVLQQWQLETGKRQDLPHLTTAIDGLVVSPSGTRYALRLADNSVIVLSTSELAATSYIAGIQARTFARRNHFLPRVETVDTLGKRKQPFHPSYTRTPSTLHPLRPKELLLAVPATQSRFDEPGMFASMPYLQTFDIVQERHLSRQALTRNNATIVATGPEKNRLVEPDLTLLKVSEDGMWLATVEEWMPPAPDIDYLARDDNTVRSEQVKRREVYLKFWHWDTKHENWTLETRIDAPHRLPGRQGAGRIFDLAANPSEPGFATIGEDYSVRIWRPKTRIRDGTIVRGTNAECLVTWSLRRAVELEHEIEPSDEADDVSLVEFPVTGRLAFSKDGSVIAAAQSFRQEGIRLVHLINATEGTIALSRADLFSSPLSGIGILGSHLIVLSKTLVVWDMVANEVKYGFALDLTSSIPQAEDFTQLTVNESGNTFAISLPAPPRGHEDGVQLPLTDGVISSLRADVFIFSPSSPAAVNHREVRSLVTSLLAVPGWDQYVILDAAAQIRVLGPARSSSTINVAPKSTLALRGTEALGFLQTASNGDFLLANSAKENGVNGKWDEEEIDGADRPVVRSQTLEDFFQGPSHALPPVKDLFDGLFGLYTGKKVNA</sequence>
<evidence type="ECO:0000256" key="8">
    <source>
        <dbReference type="PROSITE-ProRule" id="PRU00221"/>
    </source>
</evidence>
<keyword evidence="7" id="KW-0539">Nucleus</keyword>
<dbReference type="OrthoDB" id="4096at2759"/>
<dbReference type="SMART" id="SM00320">
    <property type="entry name" value="WD40"/>
    <property type="match status" value="4"/>
</dbReference>
<keyword evidence="11" id="KW-1185">Reference proteome</keyword>
<evidence type="ECO:0000256" key="1">
    <source>
        <dbReference type="ARBA" id="ARBA00004604"/>
    </source>
</evidence>
<keyword evidence="4 8" id="KW-0853">WD repeat</keyword>
<dbReference type="PANTHER" id="PTHR44215">
    <property type="entry name" value="WD REPEAT-CONTAINING PROTEIN 75"/>
    <property type="match status" value="1"/>
</dbReference>
<dbReference type="SUPFAM" id="SSF50978">
    <property type="entry name" value="WD40 repeat-like"/>
    <property type="match status" value="1"/>
</dbReference>
<feature type="region of interest" description="Disordered" evidence="9">
    <location>
        <begin position="42"/>
        <end position="74"/>
    </location>
</feature>
<evidence type="ECO:0000256" key="7">
    <source>
        <dbReference type="ARBA" id="ARBA00023242"/>
    </source>
</evidence>
<dbReference type="InterPro" id="IPR011045">
    <property type="entry name" value="N2O_reductase_N"/>
</dbReference>
<evidence type="ECO:0000256" key="9">
    <source>
        <dbReference type="SAM" id="MobiDB-lite"/>
    </source>
</evidence>
<dbReference type="AlphaFoldDB" id="A0A6A6P2K4"/>
<dbReference type="EMBL" id="MU001679">
    <property type="protein sequence ID" value="KAF2458054.1"/>
    <property type="molecule type" value="Genomic_DNA"/>
</dbReference>
<evidence type="ECO:0000256" key="6">
    <source>
        <dbReference type="ARBA" id="ARBA00023163"/>
    </source>
</evidence>
<dbReference type="GO" id="GO:0006364">
    <property type="term" value="P:rRNA processing"/>
    <property type="evidence" value="ECO:0007669"/>
    <property type="project" value="UniProtKB-KW"/>
</dbReference>
<dbReference type="Pfam" id="PF00400">
    <property type="entry name" value="WD40"/>
    <property type="match status" value="1"/>
</dbReference>
<dbReference type="InterPro" id="IPR015943">
    <property type="entry name" value="WD40/YVTN_repeat-like_dom_sf"/>
</dbReference>
<feature type="region of interest" description="Disordered" evidence="9">
    <location>
        <begin position="276"/>
        <end position="298"/>
    </location>
</feature>
<dbReference type="PANTHER" id="PTHR44215:SF1">
    <property type="entry name" value="WD REPEAT-CONTAINING PROTEIN 75"/>
    <property type="match status" value="1"/>
</dbReference>
<reference evidence="10" key="1">
    <citation type="journal article" date="2020" name="Stud. Mycol.">
        <title>101 Dothideomycetes genomes: a test case for predicting lifestyles and emergence of pathogens.</title>
        <authorList>
            <person name="Haridas S."/>
            <person name="Albert R."/>
            <person name="Binder M."/>
            <person name="Bloem J."/>
            <person name="Labutti K."/>
            <person name="Salamov A."/>
            <person name="Andreopoulos B."/>
            <person name="Baker S."/>
            <person name="Barry K."/>
            <person name="Bills G."/>
            <person name="Bluhm B."/>
            <person name="Cannon C."/>
            <person name="Castanera R."/>
            <person name="Culley D."/>
            <person name="Daum C."/>
            <person name="Ezra D."/>
            <person name="Gonzalez J."/>
            <person name="Henrissat B."/>
            <person name="Kuo A."/>
            <person name="Liang C."/>
            <person name="Lipzen A."/>
            <person name="Lutzoni F."/>
            <person name="Magnuson J."/>
            <person name="Mondo S."/>
            <person name="Nolan M."/>
            <person name="Ohm R."/>
            <person name="Pangilinan J."/>
            <person name="Park H.-J."/>
            <person name="Ramirez L."/>
            <person name="Alfaro M."/>
            <person name="Sun H."/>
            <person name="Tritt A."/>
            <person name="Yoshinaga Y."/>
            <person name="Zwiers L.-H."/>
            <person name="Turgeon B."/>
            <person name="Goodwin S."/>
            <person name="Spatafora J."/>
            <person name="Crous P."/>
            <person name="Grigoriev I."/>
        </authorList>
    </citation>
    <scope>NUCLEOTIDE SEQUENCE</scope>
    <source>
        <strain evidence="10">ATCC 16933</strain>
    </source>
</reference>
<protein>
    <submittedName>
        <fullName evidence="10">Uncharacterized protein</fullName>
    </submittedName>
</protein>
<evidence type="ECO:0000313" key="10">
    <source>
        <dbReference type="EMBL" id="KAF2458054.1"/>
    </source>
</evidence>
<dbReference type="InterPro" id="IPR001680">
    <property type="entry name" value="WD40_rpt"/>
</dbReference>
<comment type="subcellular location">
    <subcellularLocation>
        <location evidence="1">Nucleus</location>
        <location evidence="1">Nucleolus</location>
    </subcellularLocation>
</comment>
<dbReference type="PROSITE" id="PS50294">
    <property type="entry name" value="WD_REPEATS_REGION"/>
    <property type="match status" value="1"/>
</dbReference>
<proteinExistence type="predicted"/>
<dbReference type="InterPro" id="IPR053826">
    <property type="entry name" value="WDR75"/>
</dbReference>
<evidence type="ECO:0000256" key="3">
    <source>
        <dbReference type="ARBA" id="ARBA00022552"/>
    </source>
</evidence>
<dbReference type="GO" id="GO:0045943">
    <property type="term" value="P:positive regulation of transcription by RNA polymerase I"/>
    <property type="evidence" value="ECO:0007669"/>
    <property type="project" value="InterPro"/>
</dbReference>
<dbReference type="Proteomes" id="UP000799766">
    <property type="component" value="Unassembled WGS sequence"/>
</dbReference>
<keyword evidence="6" id="KW-0804">Transcription</keyword>
<dbReference type="GO" id="GO:2000234">
    <property type="term" value="P:positive regulation of rRNA processing"/>
    <property type="evidence" value="ECO:0007669"/>
    <property type="project" value="TreeGrafter"/>
</dbReference>
<keyword evidence="2" id="KW-0690">Ribosome biogenesis</keyword>
<dbReference type="InterPro" id="IPR036322">
    <property type="entry name" value="WD40_repeat_dom_sf"/>
</dbReference>
<dbReference type="GO" id="GO:0032040">
    <property type="term" value="C:small-subunit processome"/>
    <property type="evidence" value="ECO:0007669"/>
    <property type="project" value="InterPro"/>
</dbReference>
<dbReference type="PROSITE" id="PS50082">
    <property type="entry name" value="WD_REPEATS_2"/>
    <property type="match status" value="1"/>
</dbReference>
<gene>
    <name evidence="10" type="ORF">BDY21DRAFT_285383</name>
</gene>